<dbReference type="OrthoDB" id="9804872at2"/>
<dbReference type="InterPro" id="IPR038765">
    <property type="entry name" value="Papain-like_cys_pep_sf"/>
</dbReference>
<evidence type="ECO:0000259" key="1">
    <source>
        <dbReference type="SMART" id="SM00460"/>
    </source>
</evidence>
<sequence>MLLTIRHETIYHYTAPLTYTIQQLRLSPRAEPHQHVRQWHIRSSGVRNPFVDAYDNVSHMLTITGLHNEVKIIAEGVVEITPLFLGRLTEPGSFSPLVFTVPTRLTQPTPTIVAFAHQHLLPDQNHIVGNSIDSNQFIKLAEAICAAVAYEGGVTIVTTSADAALALGRGVCQDHAHIFLACCHAVGIPARYVSGYIDAGSSDHAESHAWVDVWVQQSDFTGWVSIDVTHALFASQAYCRLAIGRDYDSAAPVRGVRQGGGDESLSVRVSVLTQMGEQ</sequence>
<protein>
    <submittedName>
        <fullName evidence="2">Transglutaminase family protein</fullName>
    </submittedName>
</protein>
<gene>
    <name evidence="2" type="ORF">GEV47_14755</name>
</gene>
<dbReference type="PANTHER" id="PTHR33490:SF6">
    <property type="entry name" value="SLL1049 PROTEIN"/>
    <property type="match status" value="1"/>
</dbReference>
<dbReference type="SUPFAM" id="SSF54001">
    <property type="entry name" value="Cysteine proteinases"/>
    <property type="match status" value="1"/>
</dbReference>
<dbReference type="RefSeq" id="WP_153235512.1">
    <property type="nucleotide sequence ID" value="NZ_WINI01000007.1"/>
</dbReference>
<dbReference type="Pfam" id="PF08379">
    <property type="entry name" value="Bact_transglu_N"/>
    <property type="match status" value="1"/>
</dbReference>
<dbReference type="Proteomes" id="UP000451565">
    <property type="component" value="Unassembled WGS sequence"/>
</dbReference>
<comment type="caution">
    <text evidence="2">The sequence shown here is derived from an EMBL/GenBank/DDBJ whole genome shotgun (WGS) entry which is preliminary data.</text>
</comment>
<feature type="domain" description="Transglutaminase-like" evidence="1">
    <location>
        <begin position="164"/>
        <end position="230"/>
    </location>
</feature>
<dbReference type="InterPro" id="IPR013589">
    <property type="entry name" value="Bac_transglu_N"/>
</dbReference>
<evidence type="ECO:0000313" key="2">
    <source>
        <dbReference type="EMBL" id="MQR01936.1"/>
    </source>
</evidence>
<organism evidence="2 3">
    <name type="scientific">Glaciimonas soli</name>
    <dbReference type="NCBI Taxonomy" id="2590999"/>
    <lineage>
        <taxon>Bacteria</taxon>
        <taxon>Pseudomonadati</taxon>
        <taxon>Pseudomonadota</taxon>
        <taxon>Betaproteobacteria</taxon>
        <taxon>Burkholderiales</taxon>
        <taxon>Oxalobacteraceae</taxon>
        <taxon>Glaciimonas</taxon>
    </lineage>
</organism>
<name>A0A843YZG9_9BURK</name>
<dbReference type="Gene3D" id="3.10.620.30">
    <property type="match status" value="1"/>
</dbReference>
<dbReference type="PANTHER" id="PTHR33490">
    <property type="entry name" value="BLR5614 PROTEIN-RELATED"/>
    <property type="match status" value="1"/>
</dbReference>
<reference evidence="2 3" key="1">
    <citation type="submission" date="2019-10" db="EMBL/GenBank/DDBJ databases">
        <title>Glaciimonas soli sp. nov., a psychrophilic bacterium isolated from the forest soil of a high elevation mountain in Taiwan.</title>
        <authorList>
            <person name="Wang L.-T."/>
            <person name="Shieh W.Y."/>
        </authorList>
    </citation>
    <scope>NUCLEOTIDE SEQUENCE [LARGE SCALE GENOMIC DNA]</scope>
    <source>
        <strain evidence="2 3">GS1</strain>
    </source>
</reference>
<dbReference type="EMBL" id="WINI01000007">
    <property type="protein sequence ID" value="MQR01936.1"/>
    <property type="molecule type" value="Genomic_DNA"/>
</dbReference>
<accession>A0A843YZG9</accession>
<dbReference type="AlphaFoldDB" id="A0A843YZG9"/>
<evidence type="ECO:0000313" key="3">
    <source>
        <dbReference type="Proteomes" id="UP000451565"/>
    </source>
</evidence>
<dbReference type="InterPro" id="IPR002931">
    <property type="entry name" value="Transglutaminase-like"/>
</dbReference>
<keyword evidence="3" id="KW-1185">Reference proteome</keyword>
<dbReference type="Pfam" id="PF01841">
    <property type="entry name" value="Transglut_core"/>
    <property type="match status" value="1"/>
</dbReference>
<dbReference type="SMART" id="SM00460">
    <property type="entry name" value="TGc"/>
    <property type="match status" value="1"/>
</dbReference>
<proteinExistence type="predicted"/>